<keyword evidence="12" id="KW-1185">Reference proteome</keyword>
<evidence type="ECO:0000259" key="10">
    <source>
        <dbReference type="Pfam" id="PF25011"/>
    </source>
</evidence>
<gene>
    <name evidence="11" type="ORF">PSON_ATCC_30995.1.T1000150</name>
</gene>
<evidence type="ECO:0000256" key="1">
    <source>
        <dbReference type="ARBA" id="ARBA00004479"/>
    </source>
</evidence>
<keyword evidence="5 9" id="KW-1133">Transmembrane helix</keyword>
<evidence type="ECO:0000256" key="5">
    <source>
        <dbReference type="ARBA" id="ARBA00022989"/>
    </source>
</evidence>
<dbReference type="EMBL" id="CAJJDN010000100">
    <property type="protein sequence ID" value="CAD8112331.1"/>
    <property type="molecule type" value="Genomic_DNA"/>
</dbReference>
<evidence type="ECO:0000256" key="9">
    <source>
        <dbReference type="SAM" id="Phobius"/>
    </source>
</evidence>
<evidence type="ECO:0000313" key="12">
    <source>
        <dbReference type="Proteomes" id="UP000692954"/>
    </source>
</evidence>
<evidence type="ECO:0000256" key="2">
    <source>
        <dbReference type="ARBA" id="ARBA00022692"/>
    </source>
</evidence>
<keyword evidence="4" id="KW-0677">Repeat</keyword>
<comment type="caution">
    <text evidence="11">The sequence shown here is derived from an EMBL/GenBank/DDBJ whole genome shotgun (WGS) entry which is preliminary data.</text>
</comment>
<evidence type="ECO:0000256" key="4">
    <source>
        <dbReference type="ARBA" id="ARBA00022737"/>
    </source>
</evidence>
<reference evidence="11" key="1">
    <citation type="submission" date="2021-01" db="EMBL/GenBank/DDBJ databases">
        <authorList>
            <consortium name="Genoscope - CEA"/>
            <person name="William W."/>
        </authorList>
    </citation>
    <scope>NUCLEOTIDE SEQUENCE</scope>
</reference>
<dbReference type="Pfam" id="PF25011">
    <property type="entry name" value="VSR_TRX"/>
    <property type="match status" value="1"/>
</dbReference>
<keyword evidence="3" id="KW-0732">Signal</keyword>
<dbReference type="OrthoDB" id="297237at2759"/>
<keyword evidence="6 9" id="KW-0472">Membrane</keyword>
<proteinExistence type="predicted"/>
<evidence type="ECO:0000256" key="7">
    <source>
        <dbReference type="ARBA" id="ARBA00023180"/>
    </source>
</evidence>
<feature type="domain" description="Vacuolar sorting receptor thioredoxin-like" evidence="10">
    <location>
        <begin position="31"/>
        <end position="180"/>
    </location>
</feature>
<evidence type="ECO:0000256" key="3">
    <source>
        <dbReference type="ARBA" id="ARBA00022729"/>
    </source>
</evidence>
<name>A0A8S1QBX4_9CILI</name>
<accession>A0A8S1QBX4</accession>
<evidence type="ECO:0000256" key="8">
    <source>
        <dbReference type="ARBA" id="ARBA00037847"/>
    </source>
</evidence>
<organism evidence="11 12">
    <name type="scientific">Paramecium sonneborni</name>
    <dbReference type="NCBI Taxonomy" id="65129"/>
    <lineage>
        <taxon>Eukaryota</taxon>
        <taxon>Sar</taxon>
        <taxon>Alveolata</taxon>
        <taxon>Ciliophora</taxon>
        <taxon>Intramacronucleata</taxon>
        <taxon>Oligohymenophorea</taxon>
        <taxon>Peniculida</taxon>
        <taxon>Parameciidae</taxon>
        <taxon>Paramecium</taxon>
    </lineage>
</organism>
<dbReference type="PANTHER" id="PTHR22702">
    <property type="entry name" value="PROTEASE-ASSOCIATED DOMAIN-CONTAINING PROTEIN"/>
    <property type="match status" value="1"/>
</dbReference>
<keyword evidence="7" id="KW-0325">Glycoprotein</keyword>
<evidence type="ECO:0000313" key="11">
    <source>
        <dbReference type="EMBL" id="CAD8112331.1"/>
    </source>
</evidence>
<sequence length="300" mass="34779">MLYFFIIAIALVKNAKIDVNLTIGLDFQDNSYMEFFNNFSSHYSEFKENGLNLNIAQHLLPCYSCNTRHQFQKSEKNCLGGGRYCQYSDYVSGQIILKELLFQQCVLDVLPQHYFNYTIYFGKQCKKSTMVDCSKNYFKNNNITTDPIDECVMNSFNQQDVQEDIKTNKILDKYKDMQYNQTFYSLYLDSQDLSKSPYNEFLQQLCQKFVNASLQSCGQSVNIETSSNQKDNNKTPTNQKENNSLEQVFLFIFALIILILMASGGWTLLNKIQFGSRQAPKSRITIPKLEGDHIIQEDDI</sequence>
<dbReference type="GO" id="GO:0012505">
    <property type="term" value="C:endomembrane system"/>
    <property type="evidence" value="ECO:0007669"/>
    <property type="project" value="UniProtKB-SubCell"/>
</dbReference>
<keyword evidence="2 9" id="KW-0812">Transmembrane</keyword>
<protein>
    <recommendedName>
        <fullName evidence="10">Vacuolar sorting receptor thioredoxin-like domain-containing protein</fullName>
    </recommendedName>
</protein>
<dbReference type="PANTHER" id="PTHR22702:SF1">
    <property type="entry name" value="PROTEASE-ASSOCIATED DOMAIN-CONTAINING PROTEIN 1"/>
    <property type="match status" value="1"/>
</dbReference>
<dbReference type="InterPro" id="IPR056858">
    <property type="entry name" value="VSR_TRX"/>
</dbReference>
<evidence type="ECO:0000256" key="6">
    <source>
        <dbReference type="ARBA" id="ARBA00023136"/>
    </source>
</evidence>
<comment type="subcellular location">
    <subcellularLocation>
        <location evidence="8">Endomembrane system</location>
        <topology evidence="8">Single-pass membrane protein</topology>
    </subcellularLocation>
    <subcellularLocation>
        <location evidence="1">Membrane</location>
        <topology evidence="1">Single-pass type I membrane protein</topology>
    </subcellularLocation>
</comment>
<feature type="transmembrane region" description="Helical" evidence="9">
    <location>
        <begin position="248"/>
        <end position="269"/>
    </location>
</feature>
<dbReference type="GO" id="GO:0016020">
    <property type="term" value="C:membrane"/>
    <property type="evidence" value="ECO:0007669"/>
    <property type="project" value="UniProtKB-SubCell"/>
</dbReference>
<dbReference type="AlphaFoldDB" id="A0A8S1QBX4"/>
<dbReference type="Proteomes" id="UP000692954">
    <property type="component" value="Unassembled WGS sequence"/>
</dbReference>